<dbReference type="SUPFAM" id="SSF56519">
    <property type="entry name" value="Penicillin binding protein dimerisation domain"/>
    <property type="match status" value="1"/>
</dbReference>
<dbReference type="Pfam" id="PF00905">
    <property type="entry name" value="Transpeptidase"/>
    <property type="match status" value="1"/>
</dbReference>
<feature type="domain" description="PASTA" evidence="4">
    <location>
        <begin position="521"/>
        <end position="578"/>
    </location>
</feature>
<dbReference type="PANTHER" id="PTHR30627:SF1">
    <property type="entry name" value="PEPTIDOGLYCAN D,D-TRANSPEPTIDASE FTSI"/>
    <property type="match status" value="1"/>
</dbReference>
<dbReference type="InterPro" id="IPR001460">
    <property type="entry name" value="PCN-bd_Tpept"/>
</dbReference>
<proteinExistence type="predicted"/>
<dbReference type="SUPFAM" id="SSF56601">
    <property type="entry name" value="beta-lactamase/transpeptidase-like"/>
    <property type="match status" value="1"/>
</dbReference>
<gene>
    <name evidence="5" type="ORF">JYK00_07865</name>
</gene>
<dbReference type="PROSITE" id="PS51178">
    <property type="entry name" value="PASTA"/>
    <property type="match status" value="1"/>
</dbReference>
<dbReference type="Gene3D" id="3.90.1310.10">
    <property type="entry name" value="Penicillin-binding protein 2a (Domain 2)"/>
    <property type="match status" value="1"/>
</dbReference>
<reference evidence="5 6" key="1">
    <citation type="submission" date="2021-03" db="EMBL/GenBank/DDBJ databases">
        <title>Thermosipho ferrireducens sp.nov., an anaerobic thermophilic iron-reducing bacterium isolated from a deep-sea hydrothermal sulfide deposits.</title>
        <authorList>
            <person name="Zeng X."/>
            <person name="Chen Y."/>
            <person name="Shao Z."/>
        </authorList>
    </citation>
    <scope>NUCLEOTIDE SEQUENCE [LARGE SCALE GENOMIC DNA]</scope>
    <source>
        <strain evidence="5 6">JL129W03</strain>
    </source>
</reference>
<evidence type="ECO:0000313" key="6">
    <source>
        <dbReference type="Proteomes" id="UP000671862"/>
    </source>
</evidence>
<evidence type="ECO:0000259" key="4">
    <source>
        <dbReference type="PROSITE" id="PS51178"/>
    </source>
</evidence>
<dbReference type="InterPro" id="IPR012338">
    <property type="entry name" value="Beta-lactam/transpept-like"/>
</dbReference>
<dbReference type="Gene3D" id="3.30.450.330">
    <property type="match status" value="1"/>
</dbReference>
<sequence>MKNPRLNFILLIIVIVLFGMFIKLISFDIVKAENTYTEKIPALRGNIYDRRGRLLALSYPVYVAYFDVKFFKEYYNPSYENDIEHLENNFNIKMDLNKQFIKLGESIDREFLLKKVPPSLLPFVSLESQEKRKFVGSFGLNNIVGNVRDHQGISGIEKYFNDFLSPKQNGMIKVSYSGFFSLSATISDYSPPVNGNNLNLTIDSDLQALMYAIAEDSLKKYSAESVGIIVMETNTGKLRSIVTTRRWPDFIMGYIEPGSSLKPIFYAAMLDLGVVTPDSTYNCQGYIYPDPDIDIKITDIHAHGLLDLTGAIARSCNVAAILTSKKLVKMYGEEKLYDVLISFGFGAPTGVELPGEISGILRKVENWSKIDWAYIPIGYSIGVTPLQLISAFNAVVNDGIYVSPTLIEGKSVVRRRVVSKKSARIILSTLREVVKSGTGILANVPGVAVYGKTGTAEKKPGSGEYYMIFEGYFKSSEKQYTVLVWIDNPEGYTLAGNVAAPIFAKIVKAIVNQQQRNKRLLVTPGVVPDLKGWNIRQLESLARYFKIKIKSKGYYVISQNPSPGNISEEIEVNLSFSYPEN</sequence>
<dbReference type="Pfam" id="PF03793">
    <property type="entry name" value="PASTA"/>
    <property type="match status" value="1"/>
</dbReference>
<dbReference type="EMBL" id="CP071446">
    <property type="protein sequence ID" value="QTA37638.1"/>
    <property type="molecule type" value="Genomic_DNA"/>
</dbReference>
<accession>A0ABX7S8M4</accession>
<keyword evidence="3" id="KW-1133">Transmembrane helix</keyword>
<protein>
    <submittedName>
        <fullName evidence="5">Peptidoglycan glycosyltransferase</fullName>
    </submittedName>
</protein>
<dbReference type="PANTHER" id="PTHR30627">
    <property type="entry name" value="PEPTIDOGLYCAN D,D-TRANSPEPTIDASE"/>
    <property type="match status" value="1"/>
</dbReference>
<evidence type="ECO:0000256" key="2">
    <source>
        <dbReference type="ARBA" id="ARBA00023136"/>
    </source>
</evidence>
<keyword evidence="2 3" id="KW-0472">Membrane</keyword>
<dbReference type="SUPFAM" id="SSF54184">
    <property type="entry name" value="Penicillin-binding protein 2x (pbp-2x), c-terminal domain"/>
    <property type="match status" value="1"/>
</dbReference>
<dbReference type="InterPro" id="IPR036138">
    <property type="entry name" value="PBP_dimer_sf"/>
</dbReference>
<dbReference type="InterPro" id="IPR050515">
    <property type="entry name" value="Beta-lactam/transpept"/>
</dbReference>
<evidence type="ECO:0000256" key="1">
    <source>
        <dbReference type="ARBA" id="ARBA00004370"/>
    </source>
</evidence>
<keyword evidence="3" id="KW-0812">Transmembrane</keyword>
<name>A0ABX7S8M4_9BACT</name>
<evidence type="ECO:0000313" key="5">
    <source>
        <dbReference type="EMBL" id="QTA37638.1"/>
    </source>
</evidence>
<dbReference type="Gene3D" id="3.40.710.10">
    <property type="entry name" value="DD-peptidase/beta-lactamase superfamily"/>
    <property type="match status" value="1"/>
</dbReference>
<evidence type="ECO:0000256" key="3">
    <source>
        <dbReference type="SAM" id="Phobius"/>
    </source>
</evidence>
<organism evidence="5 6">
    <name type="scientific">Thermosipho ferrireducens</name>
    <dbReference type="NCBI Taxonomy" id="2571116"/>
    <lineage>
        <taxon>Bacteria</taxon>
        <taxon>Thermotogati</taxon>
        <taxon>Thermotogota</taxon>
        <taxon>Thermotogae</taxon>
        <taxon>Thermotogales</taxon>
        <taxon>Fervidobacteriaceae</taxon>
        <taxon>Thermosipho</taxon>
    </lineage>
</organism>
<dbReference type="RefSeq" id="WP_207566362.1">
    <property type="nucleotide sequence ID" value="NZ_CP071446.1"/>
</dbReference>
<feature type="transmembrane region" description="Helical" evidence="3">
    <location>
        <begin position="7"/>
        <end position="27"/>
    </location>
</feature>
<dbReference type="InterPro" id="IPR005543">
    <property type="entry name" value="PASTA_dom"/>
</dbReference>
<comment type="subcellular location">
    <subcellularLocation>
        <location evidence="1">Membrane</location>
    </subcellularLocation>
</comment>
<dbReference type="Proteomes" id="UP000671862">
    <property type="component" value="Chromosome"/>
</dbReference>
<keyword evidence="6" id="KW-1185">Reference proteome</keyword>